<dbReference type="RefSeq" id="WP_092679585.1">
    <property type="nucleotide sequence ID" value="NZ_FNMZ01000001.1"/>
</dbReference>
<evidence type="ECO:0000256" key="3">
    <source>
        <dbReference type="RuleBase" id="RU000363"/>
    </source>
</evidence>
<dbReference type="EMBL" id="FNMZ01000001">
    <property type="protein sequence ID" value="SDW26697.1"/>
    <property type="molecule type" value="Genomic_DNA"/>
</dbReference>
<dbReference type="GO" id="GO:0016616">
    <property type="term" value="F:oxidoreductase activity, acting on the CH-OH group of donors, NAD or NADP as acceptor"/>
    <property type="evidence" value="ECO:0007669"/>
    <property type="project" value="TreeGrafter"/>
</dbReference>
<gene>
    <name evidence="4" type="ORF">SAMN05444336_101549</name>
</gene>
<dbReference type="NCBIfam" id="NF005559">
    <property type="entry name" value="PRK07231.1"/>
    <property type="match status" value="1"/>
</dbReference>
<dbReference type="CDD" id="cd05233">
    <property type="entry name" value="SDR_c"/>
    <property type="match status" value="1"/>
</dbReference>
<protein>
    <submittedName>
        <fullName evidence="4">3-oxoacyl-[acyl-carrier protein] reductase/2,3-dihydro-2,3-dihydroxybenzoate dehydrogenase/2-hydroxycyclohexanecarboxyl-CoA dehydrogenase</fullName>
    </submittedName>
</protein>
<dbReference type="InterPro" id="IPR002347">
    <property type="entry name" value="SDR_fam"/>
</dbReference>
<dbReference type="SUPFAM" id="SSF51735">
    <property type="entry name" value="NAD(P)-binding Rossmann-fold domains"/>
    <property type="match status" value="1"/>
</dbReference>
<dbReference type="PANTHER" id="PTHR42760">
    <property type="entry name" value="SHORT-CHAIN DEHYDROGENASES/REDUCTASES FAMILY MEMBER"/>
    <property type="match status" value="1"/>
</dbReference>
<dbReference type="Pfam" id="PF00106">
    <property type="entry name" value="adh_short"/>
    <property type="match status" value="1"/>
</dbReference>
<dbReference type="OrthoDB" id="9780084at2"/>
<dbReference type="InterPro" id="IPR020904">
    <property type="entry name" value="Sc_DH/Rdtase_CS"/>
</dbReference>
<organism evidence="4 5">
    <name type="scientific">Albimonas donghaensis</name>
    <dbReference type="NCBI Taxonomy" id="356660"/>
    <lineage>
        <taxon>Bacteria</taxon>
        <taxon>Pseudomonadati</taxon>
        <taxon>Pseudomonadota</taxon>
        <taxon>Alphaproteobacteria</taxon>
        <taxon>Rhodobacterales</taxon>
        <taxon>Paracoccaceae</taxon>
        <taxon>Albimonas</taxon>
    </lineage>
</organism>
<dbReference type="Gene3D" id="3.40.50.720">
    <property type="entry name" value="NAD(P)-binding Rossmann-like Domain"/>
    <property type="match status" value="1"/>
</dbReference>
<dbReference type="AlphaFoldDB" id="A0A1H2S4W8"/>
<sequence length="256" mass="26064">MYKLDGKTALVTGAAHGIGRAIAFRLAEEGCAVGILDFDPKAGEAAAEAIRATGAKAAAAAADVAVKAQVVAGVAELEAALGPIDVLVNNAGLCKVGPLLETPDEDWDRTFAINVGGVFHVTRAVVPAMVGRGGGAVVNVASWMGKSGVAAYGAYCASKFAVVSMTQTLSHEIAPSGVRVNAVAPGLIVDTKMRDETEALRKAQGLPSAQDRAQDIPARRPGYPADIANAVAFLASDQAGYITGECINITGGMFND</sequence>
<evidence type="ECO:0000313" key="4">
    <source>
        <dbReference type="EMBL" id="SDW26697.1"/>
    </source>
</evidence>
<proteinExistence type="inferred from homology"/>
<name>A0A1H2S4W8_9RHOB</name>
<comment type="similarity">
    <text evidence="1 3">Belongs to the short-chain dehydrogenases/reductases (SDR) family.</text>
</comment>
<evidence type="ECO:0000313" key="5">
    <source>
        <dbReference type="Proteomes" id="UP000199118"/>
    </source>
</evidence>
<dbReference type="FunFam" id="3.40.50.720:FF:000084">
    <property type="entry name" value="Short-chain dehydrogenase reductase"/>
    <property type="match status" value="1"/>
</dbReference>
<reference evidence="4 5" key="1">
    <citation type="submission" date="2016-10" db="EMBL/GenBank/DDBJ databases">
        <authorList>
            <person name="de Groot N.N."/>
        </authorList>
    </citation>
    <scope>NUCLEOTIDE SEQUENCE [LARGE SCALE GENOMIC DNA]</scope>
    <source>
        <strain evidence="4 5">DSM 17890</strain>
    </source>
</reference>
<evidence type="ECO:0000256" key="1">
    <source>
        <dbReference type="ARBA" id="ARBA00006484"/>
    </source>
</evidence>
<dbReference type="PROSITE" id="PS00061">
    <property type="entry name" value="ADH_SHORT"/>
    <property type="match status" value="1"/>
</dbReference>
<dbReference type="Proteomes" id="UP000199118">
    <property type="component" value="Unassembled WGS sequence"/>
</dbReference>
<dbReference type="PRINTS" id="PR00080">
    <property type="entry name" value="SDRFAMILY"/>
</dbReference>
<dbReference type="PRINTS" id="PR00081">
    <property type="entry name" value="GDHRDH"/>
</dbReference>
<accession>A0A1H2S4W8</accession>
<dbReference type="PANTHER" id="PTHR42760:SF133">
    <property type="entry name" value="3-OXOACYL-[ACYL-CARRIER-PROTEIN] REDUCTASE"/>
    <property type="match status" value="1"/>
</dbReference>
<dbReference type="STRING" id="356660.SAMN05444336_101549"/>
<dbReference type="InterPro" id="IPR036291">
    <property type="entry name" value="NAD(P)-bd_dom_sf"/>
</dbReference>
<keyword evidence="5" id="KW-1185">Reference proteome</keyword>
<evidence type="ECO:0000256" key="2">
    <source>
        <dbReference type="ARBA" id="ARBA00023002"/>
    </source>
</evidence>
<keyword evidence="2" id="KW-0560">Oxidoreductase</keyword>